<dbReference type="RefSeq" id="WP_096360391.1">
    <property type="nucleotide sequence ID" value="NZ_AP014879.1"/>
</dbReference>
<dbReference type="SUPFAM" id="SSF141259">
    <property type="entry name" value="CarD-like"/>
    <property type="match status" value="1"/>
</dbReference>
<evidence type="ECO:0000259" key="1">
    <source>
        <dbReference type="SMART" id="SM01058"/>
    </source>
</evidence>
<dbReference type="Pfam" id="PF21095">
    <property type="entry name" value="CarD_C"/>
    <property type="match status" value="1"/>
</dbReference>
<evidence type="ECO:0000313" key="2">
    <source>
        <dbReference type="EMBL" id="BAV33552.1"/>
    </source>
</evidence>
<dbReference type="InterPro" id="IPR052531">
    <property type="entry name" value="CarD-like_regulator"/>
</dbReference>
<dbReference type="Gene3D" id="2.40.10.170">
    <property type="match status" value="1"/>
</dbReference>
<dbReference type="Gene3D" id="1.20.58.1290">
    <property type="entry name" value="CarD-like, C-terminal domain"/>
    <property type="match status" value="1"/>
</dbReference>
<keyword evidence="3" id="KW-1185">Reference proteome</keyword>
<proteinExistence type="predicted"/>
<organism evidence="2 3">
    <name type="scientific">Sulfuricaulis limicola</name>
    <dbReference type="NCBI Taxonomy" id="1620215"/>
    <lineage>
        <taxon>Bacteria</taxon>
        <taxon>Pseudomonadati</taxon>
        <taxon>Pseudomonadota</taxon>
        <taxon>Gammaproteobacteria</taxon>
        <taxon>Acidiferrobacterales</taxon>
        <taxon>Acidiferrobacteraceae</taxon>
        <taxon>Sulfuricaulis</taxon>
    </lineage>
</organism>
<dbReference type="AlphaFoldDB" id="A0A1B4XFI0"/>
<reference evidence="2 3" key="1">
    <citation type="submission" date="2015-05" db="EMBL/GenBank/DDBJ databases">
        <title>Complete genome sequence of a sulfur-oxidizing gammaproteobacterium strain HA5.</title>
        <authorList>
            <person name="Miura A."/>
            <person name="Kojima H."/>
            <person name="Fukui M."/>
        </authorList>
    </citation>
    <scope>NUCLEOTIDE SEQUENCE [LARGE SCALE GENOMIC DNA]</scope>
    <source>
        <strain evidence="2 3">HA5</strain>
    </source>
</reference>
<name>A0A1B4XFI0_9GAMM</name>
<dbReference type="InParanoid" id="A0A1B4XFI0"/>
<dbReference type="InterPro" id="IPR036101">
    <property type="entry name" value="CarD-like/TRCF_RID_sf"/>
</dbReference>
<dbReference type="Pfam" id="PF02559">
    <property type="entry name" value="CarD_TRCF_RID"/>
    <property type="match status" value="1"/>
</dbReference>
<dbReference type="KEGG" id="slim:SCL_1239"/>
<evidence type="ECO:0000313" key="3">
    <source>
        <dbReference type="Proteomes" id="UP000243180"/>
    </source>
</evidence>
<accession>A0A1B4XFI0</accession>
<protein>
    <submittedName>
        <fullName evidence="2">CarD family transcriptional regulator</fullName>
    </submittedName>
</protein>
<dbReference type="PANTHER" id="PTHR38447">
    <property type="entry name" value="TRANSCRIPTION FACTOR YDEB-RELATED"/>
    <property type="match status" value="1"/>
</dbReference>
<sequence length="169" mass="18921">MATKRPRFKVGETVFYPSAGVGVILAVEDIYLSGQVESCFVIRIQDTQMTVKVPKSNLEKSGIRPLLDGKKLKELFKILSAKGKRRVTGGNWAERCKDIERRINSGSCLELGEVVRDLTRWKKQSGLSFEESMLLETANSYLAREVAAVQGIAPDDARVRILSYIEERA</sequence>
<dbReference type="GO" id="GO:0009303">
    <property type="term" value="P:rRNA transcription"/>
    <property type="evidence" value="ECO:0007669"/>
    <property type="project" value="TreeGrafter"/>
</dbReference>
<dbReference type="Proteomes" id="UP000243180">
    <property type="component" value="Chromosome"/>
</dbReference>
<dbReference type="SMART" id="SM01058">
    <property type="entry name" value="CarD_TRCF"/>
    <property type="match status" value="1"/>
</dbReference>
<dbReference type="InterPro" id="IPR003711">
    <property type="entry name" value="CarD-like/TRCF_RID"/>
</dbReference>
<dbReference type="InterPro" id="IPR042215">
    <property type="entry name" value="CarD-like_C"/>
</dbReference>
<dbReference type="EMBL" id="AP014879">
    <property type="protein sequence ID" value="BAV33552.1"/>
    <property type="molecule type" value="Genomic_DNA"/>
</dbReference>
<gene>
    <name evidence="2" type="ORF">SCL_1239</name>
</gene>
<dbReference type="InterPro" id="IPR048792">
    <property type="entry name" value="CarD_C"/>
</dbReference>
<dbReference type="OrthoDB" id="9786074at2"/>
<feature type="domain" description="CarD-like/TRCF RNAP-interacting" evidence="1">
    <location>
        <begin position="7"/>
        <end position="119"/>
    </location>
</feature>
<dbReference type="PANTHER" id="PTHR38447:SF1">
    <property type="entry name" value="RNA POLYMERASE-BINDING TRANSCRIPTION FACTOR CARD"/>
    <property type="match status" value="1"/>
</dbReference>